<keyword evidence="9" id="KW-0479">Metal-binding</keyword>
<keyword evidence="7" id="KW-0329">Glyoxylate bypass</keyword>
<dbReference type="PANTHER" id="PTHR11835">
    <property type="entry name" value="DECARBOXYLATING DEHYDROGENASES-ISOCITRATE, ISOPROPYLMALATE, TARTRATE"/>
    <property type="match status" value="1"/>
</dbReference>
<reference evidence="20" key="1">
    <citation type="journal article" date="2020" name="Nature">
        <title>Giant virus diversity and host interactions through global metagenomics.</title>
        <authorList>
            <person name="Schulz F."/>
            <person name="Roux S."/>
            <person name="Paez-Espino D."/>
            <person name="Jungbluth S."/>
            <person name="Walsh D.A."/>
            <person name="Denef V.J."/>
            <person name="McMahon K.D."/>
            <person name="Konstantinidis K.T."/>
            <person name="Eloe-Fadrosh E.A."/>
            <person name="Kyrpides N.C."/>
            <person name="Woyke T."/>
        </authorList>
    </citation>
    <scope>NUCLEOTIDE SEQUENCE</scope>
    <source>
        <strain evidence="20">GVMAG-S-1091796-13</strain>
    </source>
</reference>
<organism evidence="20">
    <name type="scientific">viral metagenome</name>
    <dbReference type="NCBI Taxonomy" id="1070528"/>
    <lineage>
        <taxon>unclassified sequences</taxon>
        <taxon>metagenomes</taxon>
        <taxon>organismal metagenomes</taxon>
    </lineage>
</organism>
<keyword evidence="10" id="KW-0460">Magnesium</keyword>
<evidence type="ECO:0000256" key="16">
    <source>
        <dbReference type="ARBA" id="ARBA00029990"/>
    </source>
</evidence>
<evidence type="ECO:0000256" key="5">
    <source>
        <dbReference type="ARBA" id="ARBA00013013"/>
    </source>
</evidence>
<keyword evidence="11" id="KW-0521">NADP</keyword>
<feature type="domain" description="Isopropylmalate dehydrogenase-like" evidence="19">
    <location>
        <begin position="6"/>
        <end position="339"/>
    </location>
</feature>
<dbReference type="GO" id="GO:0046872">
    <property type="term" value="F:metal ion binding"/>
    <property type="evidence" value="ECO:0007669"/>
    <property type="project" value="UniProtKB-KW"/>
</dbReference>
<evidence type="ECO:0000256" key="12">
    <source>
        <dbReference type="ARBA" id="ARBA00023002"/>
    </source>
</evidence>
<dbReference type="GO" id="GO:0005739">
    <property type="term" value="C:mitochondrion"/>
    <property type="evidence" value="ECO:0007669"/>
    <property type="project" value="TreeGrafter"/>
</dbReference>
<dbReference type="InterPro" id="IPR040978">
    <property type="entry name" value="Isocitrate_DH_TT1725_C"/>
</dbReference>
<evidence type="ECO:0000256" key="15">
    <source>
        <dbReference type="ARBA" id="ARBA00029765"/>
    </source>
</evidence>
<comment type="cofactor">
    <cofactor evidence="2">
        <name>Mg(2+)</name>
        <dbReference type="ChEBI" id="CHEBI:18420"/>
    </cofactor>
</comment>
<evidence type="ECO:0000256" key="10">
    <source>
        <dbReference type="ARBA" id="ARBA00022842"/>
    </source>
</evidence>
<dbReference type="EC" id="1.1.1.42" evidence="5"/>
<comment type="similarity">
    <text evidence="3">Belongs to the isocitrate and isopropylmalate dehydrogenases family.</text>
</comment>
<evidence type="ECO:0000256" key="18">
    <source>
        <dbReference type="ARBA" id="ARBA00046127"/>
    </source>
</evidence>
<dbReference type="Gene3D" id="3.30.70.1570">
    <property type="match status" value="1"/>
</dbReference>
<evidence type="ECO:0000256" key="4">
    <source>
        <dbReference type="ARBA" id="ARBA00011738"/>
    </source>
</evidence>
<accession>A0A6C0AN22</accession>
<comment type="catalytic activity">
    <reaction evidence="14">
        <text>D-threo-isocitrate + NADP(+) = 2-oxoglutarate + CO2 + NADPH</text>
        <dbReference type="Rhea" id="RHEA:19629"/>
        <dbReference type="ChEBI" id="CHEBI:15562"/>
        <dbReference type="ChEBI" id="CHEBI:16526"/>
        <dbReference type="ChEBI" id="CHEBI:16810"/>
        <dbReference type="ChEBI" id="CHEBI:57783"/>
        <dbReference type="ChEBI" id="CHEBI:58349"/>
        <dbReference type="EC" id="1.1.1.42"/>
    </reaction>
</comment>
<comment type="subunit">
    <text evidence="4">Homodimer.</text>
</comment>
<evidence type="ECO:0000256" key="13">
    <source>
        <dbReference type="ARBA" id="ARBA00023211"/>
    </source>
</evidence>
<dbReference type="EMBL" id="MN740716">
    <property type="protein sequence ID" value="QHS80695.1"/>
    <property type="molecule type" value="Genomic_DNA"/>
</dbReference>
<protein>
    <recommendedName>
        <fullName evidence="6">Isocitrate dehydrogenase [NADP]</fullName>
        <ecNumber evidence="5">1.1.1.42</ecNumber>
    </recommendedName>
    <alternativeName>
        <fullName evidence="15">IDP</fullName>
    </alternativeName>
    <alternativeName>
        <fullName evidence="16">NADP(+)-specific ICDH</fullName>
    </alternativeName>
    <alternativeName>
        <fullName evidence="17">Oxalosuccinate decarboxylase</fullName>
    </alternativeName>
</protein>
<dbReference type="AlphaFoldDB" id="A0A6C0AN22"/>
<comment type="function">
    <text evidence="18">Catalyzes the oxidative decarboxylation of isocitrate to 2-oxoglutarate and carbon dioxide with the concomitant reduction of NADP(+).</text>
</comment>
<evidence type="ECO:0000256" key="14">
    <source>
        <dbReference type="ARBA" id="ARBA00023554"/>
    </source>
</evidence>
<evidence type="ECO:0000256" key="1">
    <source>
        <dbReference type="ARBA" id="ARBA00001936"/>
    </source>
</evidence>
<dbReference type="PANTHER" id="PTHR11835:SF43">
    <property type="entry name" value="ISOPROPYLMALATE DEHYDROGENASE-LIKE DOMAIN-CONTAINING PROTEIN"/>
    <property type="match status" value="1"/>
</dbReference>
<evidence type="ECO:0000256" key="17">
    <source>
        <dbReference type="ARBA" id="ARBA00031098"/>
    </source>
</evidence>
<evidence type="ECO:0000256" key="9">
    <source>
        <dbReference type="ARBA" id="ARBA00022723"/>
    </source>
</evidence>
<dbReference type="SMART" id="SM01329">
    <property type="entry name" value="Iso_dh"/>
    <property type="match status" value="1"/>
</dbReference>
<comment type="cofactor">
    <cofactor evidence="1">
        <name>Mn(2+)</name>
        <dbReference type="ChEBI" id="CHEBI:29035"/>
    </cofactor>
</comment>
<keyword evidence="13" id="KW-0464">Manganese</keyword>
<sequence>MFKKITVAVAKGDGIGGEIMNATLKILNAAKVPLNFNYVNMGKEFYLKGFSTGMTPEAQTTVESTRILLKGPMETPKGTGVKSINVTARKVWSTFANKRVFQTLPGVETVFSKAGININLTMFRENIEDTYGGIEHYQTHDVAQCRRLITRMGCEQIHRAAFEMAKNKPGSRVTCGHKSNIMKLTDGLFLKTFYDIAKEYPNVKVDDAIVDDLAMKLVTRPDKYDIIVLPNLQGDIMSDLCAGLVGGLGMAPSANLGDEVSIFEAVHGTAPDIAGKNIANPTALLMSSLMMLRHLGLYNYANYIDKGLKNALKNGIRTSDLTNLQGIKPVSTIEFADGIIKAMEMEPMVEQEYPNIKKTTKIPMSNLMMSSPRKTIEETVGVDIFVDTTISPLELANKIQLLLPQNMELVMISNRGTQVWPKGSVFTQCVNHYRCRLQSKMLIDETFLLNVASIISKNIRVCSLEMLRKINGKEMFTLAQGQ</sequence>
<dbReference type="Pfam" id="PF18324">
    <property type="entry name" value="Isocitrate_DH_C_bact"/>
    <property type="match status" value="1"/>
</dbReference>
<dbReference type="InterPro" id="IPR046997">
    <property type="entry name" value="Isocitrate_DH_TT1725_C_sf"/>
</dbReference>
<dbReference type="GO" id="GO:0006102">
    <property type="term" value="P:isocitrate metabolic process"/>
    <property type="evidence" value="ECO:0007669"/>
    <property type="project" value="TreeGrafter"/>
</dbReference>
<evidence type="ECO:0000256" key="11">
    <source>
        <dbReference type="ARBA" id="ARBA00022857"/>
    </source>
</evidence>
<evidence type="ECO:0000256" key="8">
    <source>
        <dbReference type="ARBA" id="ARBA00022532"/>
    </source>
</evidence>
<evidence type="ECO:0000256" key="2">
    <source>
        <dbReference type="ARBA" id="ARBA00001946"/>
    </source>
</evidence>
<evidence type="ECO:0000256" key="3">
    <source>
        <dbReference type="ARBA" id="ARBA00007769"/>
    </source>
</evidence>
<dbReference type="GO" id="GO:0004450">
    <property type="term" value="F:isocitrate dehydrogenase (NADP+) activity"/>
    <property type="evidence" value="ECO:0007669"/>
    <property type="project" value="UniProtKB-EC"/>
</dbReference>
<dbReference type="GO" id="GO:0006099">
    <property type="term" value="P:tricarboxylic acid cycle"/>
    <property type="evidence" value="ECO:0007669"/>
    <property type="project" value="UniProtKB-KW"/>
</dbReference>
<name>A0A6C0AN22_9ZZZZ</name>
<dbReference type="SUPFAM" id="SSF53659">
    <property type="entry name" value="Isocitrate/Isopropylmalate dehydrogenase-like"/>
    <property type="match status" value="1"/>
</dbReference>
<keyword evidence="12" id="KW-0560">Oxidoreductase</keyword>
<keyword evidence="8" id="KW-0816">Tricarboxylic acid cycle</keyword>
<dbReference type="InterPro" id="IPR024084">
    <property type="entry name" value="IsoPropMal-DH-like_dom"/>
</dbReference>
<evidence type="ECO:0000256" key="7">
    <source>
        <dbReference type="ARBA" id="ARBA00022435"/>
    </source>
</evidence>
<dbReference type="GO" id="GO:0004449">
    <property type="term" value="F:isocitrate dehydrogenase (NAD+) activity"/>
    <property type="evidence" value="ECO:0007669"/>
    <property type="project" value="TreeGrafter"/>
</dbReference>
<evidence type="ECO:0000313" key="20">
    <source>
        <dbReference type="EMBL" id="QHS80695.1"/>
    </source>
</evidence>
<dbReference type="Pfam" id="PF00180">
    <property type="entry name" value="Iso_dh"/>
    <property type="match status" value="1"/>
</dbReference>
<evidence type="ECO:0000259" key="19">
    <source>
        <dbReference type="SMART" id="SM01329"/>
    </source>
</evidence>
<evidence type="ECO:0000256" key="6">
    <source>
        <dbReference type="ARBA" id="ARBA00019562"/>
    </source>
</evidence>
<dbReference type="GO" id="GO:0006097">
    <property type="term" value="P:glyoxylate cycle"/>
    <property type="evidence" value="ECO:0007669"/>
    <property type="project" value="UniProtKB-KW"/>
</dbReference>
<dbReference type="Gene3D" id="3.40.718.10">
    <property type="entry name" value="Isopropylmalate Dehydrogenase"/>
    <property type="match status" value="1"/>
</dbReference>
<proteinExistence type="inferred from homology"/>